<evidence type="ECO:0000313" key="5">
    <source>
        <dbReference type="Proteomes" id="UP000294933"/>
    </source>
</evidence>
<sequence>MSRSRSIRALNVQTNAGSRSSSVGPPSPTFSDATNASQVNLGLDGPAKIITRANLKSSVQGYEDLVNTCANYRAALMDMSKATASFADAMQTCSGLKGATYESGTRLQAASGLHHLMGNHWHVLSVSLEQNFERPLRQHLENYRQVVAERSVNYEKALREKSAIIRRTEAENMNIGRKKQRNLQTFREALAVLQRQVDELDALKVQHYQEILEHEEEVWDFVQGKVSLVVRSTLDVFDRFAAKASDPVLEPMLQSVPDPFDSYGPPKPEDQIFSILPPLDILNNVPSPSPSSQMSSLESEPAPLASKTEPAPAWVSHSLGYASSEWADATSPPRSPSPQSSSSPITRSPSPPSTLSSRRHSYPVSSGKALHHAPRKSETKLRNVLSVIDESHSSAPSVAREASEDTVRLSSADAGIRTQMPDFAWVQRNSNSMLADDGKEFIPTIAPGLPIPDPPHDTPGSVESVTTDDREGDAKGLNPSNNRTFK</sequence>
<dbReference type="InterPro" id="IPR013606">
    <property type="entry name" value="I-BAR_dom"/>
</dbReference>
<dbReference type="VEuPathDB" id="FungiDB:BD410DRAFT_779692"/>
<dbReference type="Gene3D" id="1.20.1270.60">
    <property type="entry name" value="Arfaptin homology (AH) domain/BAR domain"/>
    <property type="match status" value="1"/>
</dbReference>
<protein>
    <recommendedName>
        <fullName evidence="3">IMD domain-containing protein</fullName>
    </recommendedName>
</protein>
<dbReference type="InterPro" id="IPR037470">
    <property type="entry name" value="IVY1"/>
</dbReference>
<keyword evidence="1" id="KW-0175">Coiled coil</keyword>
<dbReference type="GO" id="GO:0042144">
    <property type="term" value="P:vacuole fusion, non-autophagic"/>
    <property type="evidence" value="ECO:0007669"/>
    <property type="project" value="InterPro"/>
</dbReference>
<dbReference type="GO" id="GO:0007009">
    <property type="term" value="P:plasma membrane organization"/>
    <property type="evidence" value="ECO:0007669"/>
    <property type="project" value="InterPro"/>
</dbReference>
<accession>A0A4R5XE01</accession>
<evidence type="ECO:0000313" key="4">
    <source>
        <dbReference type="EMBL" id="TDL29319.1"/>
    </source>
</evidence>
<dbReference type="PANTHER" id="PTHR38407:SF1">
    <property type="entry name" value="PROTEIN IVY1"/>
    <property type="match status" value="1"/>
</dbReference>
<keyword evidence="5" id="KW-1185">Reference proteome</keyword>
<organism evidence="4 5">
    <name type="scientific">Rickenella mellea</name>
    <dbReference type="NCBI Taxonomy" id="50990"/>
    <lineage>
        <taxon>Eukaryota</taxon>
        <taxon>Fungi</taxon>
        <taxon>Dikarya</taxon>
        <taxon>Basidiomycota</taxon>
        <taxon>Agaricomycotina</taxon>
        <taxon>Agaricomycetes</taxon>
        <taxon>Hymenochaetales</taxon>
        <taxon>Rickenellaceae</taxon>
        <taxon>Rickenella</taxon>
    </lineage>
</organism>
<evidence type="ECO:0000256" key="1">
    <source>
        <dbReference type="SAM" id="Coils"/>
    </source>
</evidence>
<evidence type="ECO:0000259" key="3">
    <source>
        <dbReference type="Pfam" id="PF08397"/>
    </source>
</evidence>
<dbReference type="OrthoDB" id="5594612at2759"/>
<dbReference type="InterPro" id="IPR027267">
    <property type="entry name" value="AH/BAR_dom_sf"/>
</dbReference>
<dbReference type="Pfam" id="PF08397">
    <property type="entry name" value="IMD"/>
    <property type="match status" value="1"/>
</dbReference>
<reference evidence="4 5" key="1">
    <citation type="submission" date="2018-06" db="EMBL/GenBank/DDBJ databases">
        <title>A transcriptomic atlas of mushroom development highlights an independent origin of complex multicellularity.</title>
        <authorList>
            <consortium name="DOE Joint Genome Institute"/>
            <person name="Krizsan K."/>
            <person name="Almasi E."/>
            <person name="Merenyi Z."/>
            <person name="Sahu N."/>
            <person name="Viragh M."/>
            <person name="Koszo T."/>
            <person name="Mondo S."/>
            <person name="Kiss B."/>
            <person name="Balint B."/>
            <person name="Kues U."/>
            <person name="Barry K."/>
            <person name="Hegedus J.C."/>
            <person name="Henrissat B."/>
            <person name="Johnson J."/>
            <person name="Lipzen A."/>
            <person name="Ohm R."/>
            <person name="Nagy I."/>
            <person name="Pangilinan J."/>
            <person name="Yan J."/>
            <person name="Xiong Y."/>
            <person name="Grigoriev I.V."/>
            <person name="Hibbett D.S."/>
            <person name="Nagy L.G."/>
        </authorList>
    </citation>
    <scope>NUCLEOTIDE SEQUENCE [LARGE SCALE GENOMIC DNA]</scope>
    <source>
        <strain evidence="4 5">SZMC22713</strain>
    </source>
</reference>
<feature type="region of interest" description="Disordered" evidence="2">
    <location>
        <begin position="325"/>
        <end position="413"/>
    </location>
</feature>
<feature type="coiled-coil region" evidence="1">
    <location>
        <begin position="183"/>
        <end position="217"/>
    </location>
</feature>
<feature type="compositionally biased region" description="Low complexity" evidence="2">
    <location>
        <begin position="290"/>
        <end position="301"/>
    </location>
</feature>
<dbReference type="GO" id="GO:0005543">
    <property type="term" value="F:phospholipid binding"/>
    <property type="evidence" value="ECO:0007669"/>
    <property type="project" value="InterPro"/>
</dbReference>
<evidence type="ECO:0000256" key="2">
    <source>
        <dbReference type="SAM" id="MobiDB-lite"/>
    </source>
</evidence>
<feature type="compositionally biased region" description="Low complexity" evidence="2">
    <location>
        <begin position="337"/>
        <end position="356"/>
    </location>
</feature>
<dbReference type="AlphaFoldDB" id="A0A4R5XE01"/>
<proteinExistence type="predicted"/>
<feature type="region of interest" description="Disordered" evidence="2">
    <location>
        <begin position="445"/>
        <end position="486"/>
    </location>
</feature>
<dbReference type="EMBL" id="ML170156">
    <property type="protein sequence ID" value="TDL29319.1"/>
    <property type="molecule type" value="Genomic_DNA"/>
</dbReference>
<dbReference type="GO" id="GO:0000329">
    <property type="term" value="C:fungal-type vacuole membrane"/>
    <property type="evidence" value="ECO:0007669"/>
    <property type="project" value="InterPro"/>
</dbReference>
<feature type="region of interest" description="Disordered" evidence="2">
    <location>
        <begin position="284"/>
        <end position="311"/>
    </location>
</feature>
<dbReference type="PANTHER" id="PTHR38407">
    <property type="entry name" value="PROTEIN IVY1"/>
    <property type="match status" value="1"/>
</dbReference>
<gene>
    <name evidence="4" type="ORF">BD410DRAFT_779692</name>
</gene>
<feature type="region of interest" description="Disordered" evidence="2">
    <location>
        <begin position="1"/>
        <end position="36"/>
    </location>
</feature>
<dbReference type="Proteomes" id="UP000294933">
    <property type="component" value="Unassembled WGS sequence"/>
</dbReference>
<feature type="domain" description="IMD" evidence="3">
    <location>
        <begin position="62"/>
        <end position="239"/>
    </location>
</feature>
<dbReference type="SUPFAM" id="SSF103657">
    <property type="entry name" value="BAR/IMD domain-like"/>
    <property type="match status" value="1"/>
</dbReference>
<dbReference type="STRING" id="50990.A0A4R5XE01"/>
<name>A0A4R5XE01_9AGAM</name>